<comment type="caution">
    <text evidence="2">The sequence shown here is derived from an EMBL/GenBank/DDBJ whole genome shotgun (WGS) entry which is preliminary data.</text>
</comment>
<gene>
    <name evidence="2" type="ORF">HJG63_010363</name>
</gene>
<dbReference type="Proteomes" id="UP000593571">
    <property type="component" value="Unassembled WGS sequence"/>
</dbReference>
<protein>
    <submittedName>
        <fullName evidence="2">Uncharacterized protein</fullName>
    </submittedName>
</protein>
<reference evidence="2 3" key="1">
    <citation type="journal article" date="2020" name="Nature">
        <title>Six reference-quality genomes reveal evolution of bat adaptations.</title>
        <authorList>
            <person name="Jebb D."/>
            <person name="Huang Z."/>
            <person name="Pippel M."/>
            <person name="Hughes G.M."/>
            <person name="Lavrichenko K."/>
            <person name="Devanna P."/>
            <person name="Winkler S."/>
            <person name="Jermiin L.S."/>
            <person name="Skirmuntt E.C."/>
            <person name="Katzourakis A."/>
            <person name="Burkitt-Gray L."/>
            <person name="Ray D.A."/>
            <person name="Sullivan K.A.M."/>
            <person name="Roscito J.G."/>
            <person name="Kirilenko B.M."/>
            <person name="Davalos L.M."/>
            <person name="Corthals A.P."/>
            <person name="Power M.L."/>
            <person name="Jones G."/>
            <person name="Ransome R.D."/>
            <person name="Dechmann D.K.N."/>
            <person name="Locatelli A.G."/>
            <person name="Puechmaille S.J."/>
            <person name="Fedrigo O."/>
            <person name="Jarvis E.D."/>
            <person name="Hiller M."/>
            <person name="Vernes S.C."/>
            <person name="Myers E.W."/>
            <person name="Teeling E.C."/>
        </authorList>
    </citation>
    <scope>NUCLEOTIDE SEQUENCE [LARGE SCALE GENOMIC DNA]</scope>
    <source>
        <strain evidence="2">MRouAeg1</strain>
        <tissue evidence="2">Muscle</tissue>
    </source>
</reference>
<evidence type="ECO:0000313" key="2">
    <source>
        <dbReference type="EMBL" id="KAF6496133.1"/>
    </source>
</evidence>
<organism evidence="2 3">
    <name type="scientific">Rousettus aegyptiacus</name>
    <name type="common">Egyptian fruit bat</name>
    <name type="synonym">Pteropus aegyptiacus</name>
    <dbReference type="NCBI Taxonomy" id="9407"/>
    <lineage>
        <taxon>Eukaryota</taxon>
        <taxon>Metazoa</taxon>
        <taxon>Chordata</taxon>
        <taxon>Craniata</taxon>
        <taxon>Vertebrata</taxon>
        <taxon>Euteleostomi</taxon>
        <taxon>Mammalia</taxon>
        <taxon>Eutheria</taxon>
        <taxon>Laurasiatheria</taxon>
        <taxon>Chiroptera</taxon>
        <taxon>Yinpterochiroptera</taxon>
        <taxon>Pteropodoidea</taxon>
        <taxon>Pteropodidae</taxon>
        <taxon>Rousettinae</taxon>
        <taxon>Rousettus</taxon>
    </lineage>
</organism>
<dbReference type="EMBL" id="JACASE010000002">
    <property type="protein sequence ID" value="KAF6496133.1"/>
    <property type="molecule type" value="Genomic_DNA"/>
</dbReference>
<accession>A0A7J8JGW1</accession>
<evidence type="ECO:0000313" key="3">
    <source>
        <dbReference type="Proteomes" id="UP000593571"/>
    </source>
</evidence>
<evidence type="ECO:0000256" key="1">
    <source>
        <dbReference type="SAM" id="MobiDB-lite"/>
    </source>
</evidence>
<name>A0A7J8JGW1_ROUAE</name>
<sequence>MRRRRRWFRMDKGGVERGREPVLWAGLDRGHATCAVTRGAARAMGSTLGFLLRLCRLETLNIFSSNPGFIRISRRDNAALCVSAEEKPGGSKNSRRRAARGGQWAWPPRVHPHGRAVWDTVGRRGEGRARIRAQTGRGDTWLSSTKAAVREGPTWL</sequence>
<dbReference type="AlphaFoldDB" id="A0A7J8JGW1"/>
<proteinExistence type="predicted"/>
<feature type="region of interest" description="Disordered" evidence="1">
    <location>
        <begin position="85"/>
        <end position="106"/>
    </location>
</feature>
<keyword evidence="3" id="KW-1185">Reference proteome</keyword>